<dbReference type="RefSeq" id="WP_338752197.1">
    <property type="nucleotide sequence ID" value="NZ_CP144913.1"/>
</dbReference>
<organism evidence="2 3">
    <name type="scientific">Janibacter alittae</name>
    <dbReference type="NCBI Taxonomy" id="3115209"/>
    <lineage>
        <taxon>Bacteria</taxon>
        <taxon>Bacillati</taxon>
        <taxon>Actinomycetota</taxon>
        <taxon>Actinomycetes</taxon>
        <taxon>Micrococcales</taxon>
        <taxon>Intrasporangiaceae</taxon>
        <taxon>Janibacter</taxon>
    </lineage>
</organism>
<dbReference type="EMBL" id="CP144913">
    <property type="protein sequence ID" value="WXB77894.1"/>
    <property type="molecule type" value="Genomic_DNA"/>
</dbReference>
<keyword evidence="3" id="KW-1185">Reference proteome</keyword>
<reference evidence="2 3" key="1">
    <citation type="submission" date="2024-02" db="EMBL/GenBank/DDBJ databases">
        <title>Janibacter sp. nov., isolated from gut of marine sandworm.</title>
        <authorList>
            <person name="Kim B."/>
            <person name="Jun M.O."/>
            <person name="Shin N.-R."/>
        </authorList>
    </citation>
    <scope>NUCLEOTIDE SEQUENCE [LARGE SCALE GENOMIC DNA]</scope>
    <source>
        <strain evidence="2 3">A1S7</strain>
    </source>
</reference>
<keyword evidence="1" id="KW-0812">Transmembrane</keyword>
<accession>A0ABZ2MLW5</accession>
<evidence type="ECO:0008006" key="4">
    <source>
        <dbReference type="Google" id="ProtNLM"/>
    </source>
</evidence>
<protein>
    <recommendedName>
        <fullName evidence="4">ABC transmembrane type-1 domain-containing protein</fullName>
    </recommendedName>
</protein>
<name>A0ABZ2MLW5_9MICO</name>
<proteinExistence type="predicted"/>
<evidence type="ECO:0000256" key="1">
    <source>
        <dbReference type="SAM" id="Phobius"/>
    </source>
</evidence>
<feature type="transmembrane region" description="Helical" evidence="1">
    <location>
        <begin position="42"/>
        <end position="67"/>
    </location>
</feature>
<sequence>MFDVSLMVAVPVVVGSLGVVLESLTDRYGGRLVFPVISALTILPVLFIGFFALIPSTLLLLAGFFLGRRRHRLRRLRPVRPCMVPTRPARSVYRHFGRDRPVAPAHRPLLRAARCRRPADQTGHKIEMSYIGE</sequence>
<gene>
    <name evidence="2" type="ORF">V1351_07405</name>
</gene>
<dbReference type="Proteomes" id="UP001382727">
    <property type="component" value="Chromosome"/>
</dbReference>
<keyword evidence="1" id="KW-1133">Transmembrane helix</keyword>
<keyword evidence="1" id="KW-0472">Membrane</keyword>
<evidence type="ECO:0000313" key="2">
    <source>
        <dbReference type="EMBL" id="WXB77894.1"/>
    </source>
</evidence>
<evidence type="ECO:0000313" key="3">
    <source>
        <dbReference type="Proteomes" id="UP001382727"/>
    </source>
</evidence>